<reference evidence="8" key="1">
    <citation type="submission" date="2019-04" db="EMBL/GenBank/DDBJ databases">
        <title>Whole genome sequencing of cave bacteria.</title>
        <authorList>
            <person name="Gan H.M."/>
            <person name="Barton H."/>
            <person name="Savka M.A."/>
        </authorList>
    </citation>
    <scope>NUCLEOTIDE SEQUENCE [LARGE SCALE GENOMIC DNA]</scope>
    <source>
        <strain evidence="8">LC387</strain>
    </source>
</reference>
<dbReference type="CDD" id="cd02966">
    <property type="entry name" value="TlpA_like_family"/>
    <property type="match status" value="1"/>
</dbReference>
<evidence type="ECO:0000256" key="5">
    <source>
        <dbReference type="SAM" id="MobiDB-lite"/>
    </source>
</evidence>
<proteinExistence type="predicted"/>
<dbReference type="Proteomes" id="UP000034832">
    <property type="component" value="Unassembled WGS sequence"/>
</dbReference>
<keyword evidence="6" id="KW-1133">Transmembrane helix</keyword>
<name>A0A4U6BMH3_9BRAD</name>
<dbReference type="InterPro" id="IPR013740">
    <property type="entry name" value="Redoxin"/>
</dbReference>
<evidence type="ECO:0000313" key="9">
    <source>
        <dbReference type="Proteomes" id="UP000034832"/>
    </source>
</evidence>
<evidence type="ECO:0000256" key="3">
    <source>
        <dbReference type="ARBA" id="ARBA00023157"/>
    </source>
</evidence>
<dbReference type="PROSITE" id="PS51352">
    <property type="entry name" value="THIOREDOXIN_2"/>
    <property type="match status" value="1"/>
</dbReference>
<comment type="subcellular location">
    <subcellularLocation>
        <location evidence="1">Cell envelope</location>
    </subcellularLocation>
</comment>
<evidence type="ECO:0000256" key="1">
    <source>
        <dbReference type="ARBA" id="ARBA00004196"/>
    </source>
</evidence>
<evidence type="ECO:0000259" key="7">
    <source>
        <dbReference type="PROSITE" id="PS51352"/>
    </source>
</evidence>
<protein>
    <submittedName>
        <fullName evidence="8">TlpA family protein disulfide reductase</fullName>
    </submittedName>
</protein>
<dbReference type="EMBL" id="LBIA02000001">
    <property type="protein sequence ID" value="TKT70615.1"/>
    <property type="molecule type" value="Genomic_DNA"/>
</dbReference>
<dbReference type="PANTHER" id="PTHR43110:SF1">
    <property type="entry name" value="THIOL PEROXIDASE"/>
    <property type="match status" value="1"/>
</dbReference>
<dbReference type="InterPro" id="IPR013766">
    <property type="entry name" value="Thioredoxin_domain"/>
</dbReference>
<organism evidence="8 9">
    <name type="scientific">Afipia massiliensis</name>
    <dbReference type="NCBI Taxonomy" id="211460"/>
    <lineage>
        <taxon>Bacteria</taxon>
        <taxon>Pseudomonadati</taxon>
        <taxon>Pseudomonadota</taxon>
        <taxon>Alphaproteobacteria</taxon>
        <taxon>Hyphomicrobiales</taxon>
        <taxon>Nitrobacteraceae</taxon>
        <taxon>Afipia</taxon>
    </lineage>
</organism>
<feature type="domain" description="Thioredoxin" evidence="7">
    <location>
        <begin position="86"/>
        <end position="232"/>
    </location>
</feature>
<dbReference type="STRING" id="211460.YH63_15010"/>
<dbReference type="Pfam" id="PF08534">
    <property type="entry name" value="Redoxin"/>
    <property type="match status" value="1"/>
</dbReference>
<dbReference type="InterPro" id="IPR017937">
    <property type="entry name" value="Thioredoxin_CS"/>
</dbReference>
<dbReference type="PROSITE" id="PS00194">
    <property type="entry name" value="THIOREDOXIN_1"/>
    <property type="match status" value="1"/>
</dbReference>
<keyword evidence="2" id="KW-0201">Cytochrome c-type biogenesis</keyword>
<dbReference type="NCBIfam" id="NF047696">
    <property type="entry name" value="ThlDiSintTplARhiz"/>
    <property type="match status" value="1"/>
</dbReference>
<dbReference type="GO" id="GO:0030313">
    <property type="term" value="C:cell envelope"/>
    <property type="evidence" value="ECO:0007669"/>
    <property type="project" value="UniProtKB-SubCell"/>
</dbReference>
<dbReference type="Gene3D" id="3.40.30.10">
    <property type="entry name" value="Glutaredoxin"/>
    <property type="match status" value="1"/>
</dbReference>
<gene>
    <name evidence="8" type="ORF">YH63_003875</name>
</gene>
<dbReference type="GO" id="GO:0017004">
    <property type="term" value="P:cytochrome complex assembly"/>
    <property type="evidence" value="ECO:0007669"/>
    <property type="project" value="UniProtKB-KW"/>
</dbReference>
<evidence type="ECO:0000256" key="4">
    <source>
        <dbReference type="ARBA" id="ARBA00023284"/>
    </source>
</evidence>
<evidence type="ECO:0000256" key="6">
    <source>
        <dbReference type="SAM" id="Phobius"/>
    </source>
</evidence>
<keyword evidence="9" id="KW-1185">Reference proteome</keyword>
<dbReference type="InterPro" id="IPR036249">
    <property type="entry name" value="Thioredoxin-like_sf"/>
</dbReference>
<accession>A0A4U6BMH3</accession>
<dbReference type="InterPro" id="IPR050455">
    <property type="entry name" value="Tpx_Peroxidase_subfamily"/>
</dbReference>
<keyword evidence="4" id="KW-0676">Redox-active center</keyword>
<comment type="caution">
    <text evidence="8">The sequence shown here is derived from an EMBL/GenBank/DDBJ whole genome shotgun (WGS) entry which is preliminary data.</text>
</comment>
<evidence type="ECO:0000256" key="2">
    <source>
        <dbReference type="ARBA" id="ARBA00022748"/>
    </source>
</evidence>
<keyword evidence="6" id="KW-0472">Membrane</keyword>
<sequence>MTISTETRPMPNIDPSTPGLPRKNASRIRVTVVSAIIAAAAGLGGIYGIGGFMRNAHAQAQCAPAVDLAKKIAPLAKGEVAALTMATAPLQLPDLTFEDSEGKTRKLSEWKGRTVLVNLWATWCVPCRKEMPALDKLQETLGGADFEVVAINIDTRDPEKPKNFLKEAALTKLAYFHDRKAKVFQDLKSAGRALGMPTSVLVDGAGCEIATLAGPAEWASDDALKLIKAATAK</sequence>
<dbReference type="SUPFAM" id="SSF52833">
    <property type="entry name" value="Thioredoxin-like"/>
    <property type="match status" value="1"/>
</dbReference>
<dbReference type="GO" id="GO:0015036">
    <property type="term" value="F:disulfide oxidoreductase activity"/>
    <property type="evidence" value="ECO:0007669"/>
    <property type="project" value="UniProtKB-ARBA"/>
</dbReference>
<dbReference type="AlphaFoldDB" id="A0A4U6BMH3"/>
<feature type="transmembrane region" description="Helical" evidence="6">
    <location>
        <begin position="30"/>
        <end position="53"/>
    </location>
</feature>
<dbReference type="PANTHER" id="PTHR43110">
    <property type="entry name" value="THIOL PEROXIDASE"/>
    <property type="match status" value="1"/>
</dbReference>
<evidence type="ECO:0000313" key="8">
    <source>
        <dbReference type="EMBL" id="TKT70615.1"/>
    </source>
</evidence>
<dbReference type="OrthoDB" id="9799347at2"/>
<feature type="region of interest" description="Disordered" evidence="5">
    <location>
        <begin position="1"/>
        <end position="22"/>
    </location>
</feature>
<keyword evidence="3" id="KW-1015">Disulfide bond</keyword>
<keyword evidence="6" id="KW-0812">Transmembrane</keyword>